<dbReference type="Proteomes" id="UP000076083">
    <property type="component" value="Chromosome"/>
</dbReference>
<evidence type="ECO:0000256" key="1">
    <source>
        <dbReference type="ARBA" id="ARBA00022801"/>
    </source>
</evidence>
<evidence type="ECO:0000313" key="4">
    <source>
        <dbReference type="EMBL" id="AMZ70738.1"/>
    </source>
</evidence>
<evidence type="ECO:0000313" key="5">
    <source>
        <dbReference type="Proteomes" id="UP000076083"/>
    </source>
</evidence>
<keyword evidence="2" id="KW-0732">Signal</keyword>
<feature type="chain" id="PRO_5007812378" evidence="2">
    <location>
        <begin position="31"/>
        <end position="271"/>
    </location>
</feature>
<dbReference type="InterPro" id="IPR036380">
    <property type="entry name" value="Isochorismatase-like_sf"/>
</dbReference>
<dbReference type="GO" id="GO:0016787">
    <property type="term" value="F:hydrolase activity"/>
    <property type="evidence" value="ECO:0007669"/>
    <property type="project" value="UniProtKB-KW"/>
</dbReference>
<keyword evidence="1" id="KW-0378">Hydrolase</keyword>
<sequence length="271" mass="29580">MSDKLRPVSRRAFVAGAMAATAATALPVVAADKPVASAREKYADPKDPALPKSSMKLDTTRAALVVIDPQIDFMSDKGKAWGVVGESVTEQNLVPNLLRLFKAAKTADITVAISPHYYYPHDHKWKVQGPAEQFQHDIKIFNRPSALSLEGFVGSGSDFMPEFKPYIEDNKTIVCSPHKLYGPQVNDLTLQLRKQLVSQVILVGMLANLCVESHLRDLLEQGFEVAIVRDAVAGPKLPEGDGYASALVNYRFMANALWTTEETVAMLGGKA</sequence>
<name>A0A159ZWX1_PSEFL</name>
<dbReference type="InterPro" id="IPR000868">
    <property type="entry name" value="Isochorismatase-like_dom"/>
</dbReference>
<dbReference type="SUPFAM" id="SSF52499">
    <property type="entry name" value="Isochorismatase-like hydrolases"/>
    <property type="match status" value="1"/>
</dbReference>
<dbReference type="Gene3D" id="3.40.50.850">
    <property type="entry name" value="Isochorismatase-like"/>
    <property type="match status" value="1"/>
</dbReference>
<gene>
    <name evidence="4" type="ORF">TK06_06355</name>
</gene>
<evidence type="ECO:0000256" key="2">
    <source>
        <dbReference type="SAM" id="SignalP"/>
    </source>
</evidence>
<accession>A0A159ZWX1</accession>
<dbReference type="PANTHER" id="PTHR43540">
    <property type="entry name" value="PEROXYUREIDOACRYLATE/UREIDOACRYLATE AMIDOHYDROLASE-RELATED"/>
    <property type="match status" value="1"/>
</dbReference>
<organism evidence="4 5">
    <name type="scientific">Pseudomonas fluorescens</name>
    <dbReference type="NCBI Taxonomy" id="294"/>
    <lineage>
        <taxon>Bacteria</taxon>
        <taxon>Pseudomonadati</taxon>
        <taxon>Pseudomonadota</taxon>
        <taxon>Gammaproteobacteria</taxon>
        <taxon>Pseudomonadales</taxon>
        <taxon>Pseudomonadaceae</taxon>
        <taxon>Pseudomonas</taxon>
    </lineage>
</organism>
<feature type="domain" description="Isochorismatase-like" evidence="3">
    <location>
        <begin position="62"/>
        <end position="256"/>
    </location>
</feature>
<dbReference type="InterPro" id="IPR006311">
    <property type="entry name" value="TAT_signal"/>
</dbReference>
<dbReference type="PROSITE" id="PS51318">
    <property type="entry name" value="TAT"/>
    <property type="match status" value="1"/>
</dbReference>
<dbReference type="EMBL" id="CP015225">
    <property type="protein sequence ID" value="AMZ70738.1"/>
    <property type="molecule type" value="Genomic_DNA"/>
</dbReference>
<feature type="signal peptide" evidence="2">
    <location>
        <begin position="1"/>
        <end position="30"/>
    </location>
</feature>
<dbReference type="CDD" id="cd00431">
    <property type="entry name" value="cysteine_hydrolases"/>
    <property type="match status" value="1"/>
</dbReference>
<dbReference type="PANTHER" id="PTHR43540:SF6">
    <property type="entry name" value="ISOCHORISMATASE-LIKE DOMAIN-CONTAINING PROTEIN"/>
    <property type="match status" value="1"/>
</dbReference>
<dbReference type="InterPro" id="IPR050272">
    <property type="entry name" value="Isochorismatase-like_hydrls"/>
</dbReference>
<reference evidence="4 5" key="2">
    <citation type="journal article" date="2018" name="Nature">
        <title>Mutant phenotypes for thousands of bacterial genes of unknown function.</title>
        <authorList>
            <person name="Price M.N."/>
            <person name="Wetmore K.M."/>
            <person name="Waters R.J."/>
            <person name="Callaghan M."/>
            <person name="Ray J."/>
            <person name="Liu H."/>
            <person name="Kuehl J.V."/>
            <person name="Melnyk R.A."/>
            <person name="Lamson J.S."/>
            <person name="Suh Y."/>
            <person name="Carlson H.K."/>
            <person name="Esquivel Z."/>
            <person name="Sadeeshkumar H."/>
            <person name="Chakraborty R."/>
            <person name="Zane G.M."/>
            <person name="Rubin B.E."/>
            <person name="Wall J.D."/>
            <person name="Visel A."/>
            <person name="Bristow J."/>
            <person name="Blow M.J."/>
            <person name="Arkin A.P."/>
            <person name="Deutschbauer A.M."/>
        </authorList>
    </citation>
    <scope>NUCLEOTIDE SEQUENCE [LARGE SCALE GENOMIC DNA]</scope>
    <source>
        <strain evidence="4 5">FW300-N2E2</strain>
    </source>
</reference>
<proteinExistence type="predicted"/>
<dbReference type="AlphaFoldDB" id="A0A159ZWX1"/>
<protein>
    <submittedName>
        <fullName evidence="4">Isochorismatase</fullName>
    </submittedName>
</protein>
<reference evidence="5" key="1">
    <citation type="submission" date="2016-04" db="EMBL/GenBank/DDBJ databases">
        <authorList>
            <person name="Ray J."/>
            <person name="Price M."/>
            <person name="Deutschbauer A."/>
        </authorList>
    </citation>
    <scope>NUCLEOTIDE SEQUENCE [LARGE SCALE GENOMIC DNA]</scope>
    <source>
        <strain evidence="5">FW300-N2E2</strain>
    </source>
</reference>
<dbReference type="Pfam" id="PF00857">
    <property type="entry name" value="Isochorismatase"/>
    <property type="match status" value="1"/>
</dbReference>
<evidence type="ECO:0000259" key="3">
    <source>
        <dbReference type="Pfam" id="PF00857"/>
    </source>
</evidence>